<dbReference type="EMBL" id="JARGDH010000004">
    <property type="protein sequence ID" value="KAL0269436.1"/>
    <property type="molecule type" value="Genomic_DNA"/>
</dbReference>
<organism evidence="1">
    <name type="scientific">Menopon gallinae</name>
    <name type="common">poultry shaft louse</name>
    <dbReference type="NCBI Taxonomy" id="328185"/>
    <lineage>
        <taxon>Eukaryota</taxon>
        <taxon>Metazoa</taxon>
        <taxon>Ecdysozoa</taxon>
        <taxon>Arthropoda</taxon>
        <taxon>Hexapoda</taxon>
        <taxon>Insecta</taxon>
        <taxon>Pterygota</taxon>
        <taxon>Neoptera</taxon>
        <taxon>Paraneoptera</taxon>
        <taxon>Psocodea</taxon>
        <taxon>Troctomorpha</taxon>
        <taxon>Phthiraptera</taxon>
        <taxon>Amblycera</taxon>
        <taxon>Menoponidae</taxon>
        <taxon>Menopon</taxon>
    </lineage>
</organism>
<evidence type="ECO:0000313" key="1">
    <source>
        <dbReference type="EMBL" id="KAL0269436.1"/>
    </source>
</evidence>
<accession>A0AAW2HIH7</accession>
<dbReference type="AlphaFoldDB" id="A0AAW2HIH7"/>
<gene>
    <name evidence="1" type="ORF">PYX00_007170</name>
</gene>
<name>A0AAW2HIH7_9NEOP</name>
<proteinExistence type="predicted"/>
<protein>
    <submittedName>
        <fullName evidence="1">Uncharacterized protein</fullName>
    </submittedName>
</protein>
<sequence length="173" mass="19178">MMGLKKIYRDELLQIAILVSLMRVDPISYLGHLPQPIGIGTDDVPNGTSWSSLSPVINRRLYIHPKCIDSVLLEYERDIFEDLNALGRYNRVSTQSDVTAYLLNVNGTNGADLEQAVATPPVDVPSEESGAEAASLIEDLFAADEDLWLNLKDDGIGQHLETELTQEVTITFY</sequence>
<comment type="caution">
    <text evidence="1">The sequence shown here is derived from an EMBL/GenBank/DDBJ whole genome shotgun (WGS) entry which is preliminary data.</text>
</comment>
<reference evidence="1" key="1">
    <citation type="journal article" date="2024" name="Gigascience">
        <title>Chromosome-level genome of the poultry shaft louse Menopon gallinae provides insight into the host-switching and adaptive evolution of parasitic lice.</title>
        <authorList>
            <person name="Xu Y."/>
            <person name="Ma L."/>
            <person name="Liu S."/>
            <person name="Liang Y."/>
            <person name="Liu Q."/>
            <person name="He Z."/>
            <person name="Tian L."/>
            <person name="Duan Y."/>
            <person name="Cai W."/>
            <person name="Li H."/>
            <person name="Song F."/>
        </authorList>
    </citation>
    <scope>NUCLEOTIDE SEQUENCE</scope>
    <source>
        <strain evidence="1">Cailab_2023a</strain>
    </source>
</reference>